<dbReference type="KEGG" id="phal:H9I45_12625"/>
<dbReference type="AlphaFoldDB" id="A0A7L8AEA8"/>
<protein>
    <submittedName>
        <fullName evidence="1">Uncharacterized protein</fullName>
    </submittedName>
</protein>
<dbReference type="Proteomes" id="UP000516764">
    <property type="component" value="Chromosome"/>
</dbReference>
<sequence>MNKLNYLLLDFKKEKLLEKKLNIVDLEIENIQKKTQLHLNVLNVGLLNTRFSLTEIFKST</sequence>
<organism evidence="1 2">
    <name type="scientific">Polaribacter haliotis</name>
    <dbReference type="NCBI Taxonomy" id="1888915"/>
    <lineage>
        <taxon>Bacteria</taxon>
        <taxon>Pseudomonadati</taxon>
        <taxon>Bacteroidota</taxon>
        <taxon>Flavobacteriia</taxon>
        <taxon>Flavobacteriales</taxon>
        <taxon>Flavobacteriaceae</taxon>
    </lineage>
</organism>
<evidence type="ECO:0000313" key="2">
    <source>
        <dbReference type="Proteomes" id="UP000516764"/>
    </source>
</evidence>
<gene>
    <name evidence="1" type="ORF">H9I45_12625</name>
</gene>
<dbReference type="RefSeq" id="WP_088353814.1">
    <property type="nucleotide sequence ID" value="NZ_CP061813.1"/>
</dbReference>
<dbReference type="EMBL" id="CP061813">
    <property type="protein sequence ID" value="QOD60179.1"/>
    <property type="molecule type" value="Genomic_DNA"/>
</dbReference>
<name>A0A7L8AEA8_9FLAO</name>
<accession>A0A7L8AEA8</accession>
<proteinExistence type="predicted"/>
<keyword evidence="2" id="KW-1185">Reference proteome</keyword>
<evidence type="ECO:0000313" key="1">
    <source>
        <dbReference type="EMBL" id="QOD60179.1"/>
    </source>
</evidence>
<reference evidence="1 2" key="1">
    <citation type="journal article" date="2016" name="Int. J. Syst. Evol. Microbiol.">
        <title>Polaribacter haliotis sp. nov., isolated from the gut of abalone Haliotis discus hannai.</title>
        <authorList>
            <person name="Kim Y.O."/>
            <person name="Park I.S."/>
            <person name="Park S."/>
            <person name="Nam B.H."/>
            <person name="Park J.M."/>
            <person name="Kim D.G."/>
            <person name="Yoon J.H."/>
        </authorList>
    </citation>
    <scope>NUCLEOTIDE SEQUENCE [LARGE SCALE GENOMIC DNA]</scope>
    <source>
        <strain evidence="1 2">KCTC 52418</strain>
    </source>
</reference>